<protein>
    <submittedName>
        <fullName evidence="3">Asp23/Gls24 family envelope stress response protein</fullName>
    </submittedName>
</protein>
<evidence type="ECO:0000313" key="4">
    <source>
        <dbReference type="Proteomes" id="UP001180973"/>
    </source>
</evidence>
<name>A0ABU2WYE3_9ACTN</name>
<dbReference type="Proteomes" id="UP001180973">
    <property type="component" value="Unassembled WGS sequence"/>
</dbReference>
<comment type="caution">
    <text evidence="3">The sequence shown here is derived from an EMBL/GenBank/DDBJ whole genome shotgun (WGS) entry which is preliminary data.</text>
</comment>
<comment type="similarity">
    <text evidence="1">Belongs to the asp23 family.</text>
</comment>
<reference evidence="3" key="1">
    <citation type="submission" date="2023-09" db="EMBL/GenBank/DDBJ databases">
        <title>30 novel species of actinomycetes from the DSMZ collection.</title>
        <authorList>
            <person name="Nouioui I."/>
        </authorList>
    </citation>
    <scope>NUCLEOTIDE SEQUENCE</scope>
    <source>
        <strain evidence="3">DSM 115977</strain>
    </source>
</reference>
<dbReference type="PANTHER" id="PTHR34297">
    <property type="entry name" value="HYPOTHETICAL CYTOSOLIC PROTEIN-RELATED"/>
    <property type="match status" value="1"/>
</dbReference>
<organism evidence="3 4">
    <name type="scientific">Micromonospora reichwaldensis</name>
    <dbReference type="NCBI Taxonomy" id="3075516"/>
    <lineage>
        <taxon>Bacteria</taxon>
        <taxon>Bacillati</taxon>
        <taxon>Actinomycetota</taxon>
        <taxon>Actinomycetes</taxon>
        <taxon>Micromonosporales</taxon>
        <taxon>Micromonosporaceae</taxon>
        <taxon>Micromonospora</taxon>
    </lineage>
</organism>
<dbReference type="RefSeq" id="WP_311412905.1">
    <property type="nucleotide sequence ID" value="NZ_JAVRFL010000021.1"/>
</dbReference>
<feature type="region of interest" description="Disordered" evidence="2">
    <location>
        <begin position="1"/>
        <end position="30"/>
    </location>
</feature>
<evidence type="ECO:0000313" key="3">
    <source>
        <dbReference type="EMBL" id="MDT0530952.1"/>
    </source>
</evidence>
<evidence type="ECO:0000256" key="2">
    <source>
        <dbReference type="SAM" id="MobiDB-lite"/>
    </source>
</evidence>
<sequence length="158" mass="16595">MQATSTSAATCRADGALDDPDRRTGPPPLASAAEIGRITIADRVVEKIAAQAVLEIPDAGGAAPRVFGHAMPGAGHLGIRRTGLRQAPKASADVDGRTVYLDLAISTRWPASIVHVSTQVREHVQNRVHDLTGLTVAEIRISVTGLITASNPTERVRP</sequence>
<dbReference type="PANTHER" id="PTHR34297:SF3">
    <property type="entry name" value="ALKALINE SHOCK PROTEIN 23"/>
    <property type="match status" value="1"/>
</dbReference>
<dbReference type="EMBL" id="JAVRFL010000021">
    <property type="protein sequence ID" value="MDT0530952.1"/>
    <property type="molecule type" value="Genomic_DNA"/>
</dbReference>
<keyword evidence="4" id="KW-1185">Reference proteome</keyword>
<dbReference type="Pfam" id="PF03780">
    <property type="entry name" value="Asp23"/>
    <property type="match status" value="1"/>
</dbReference>
<evidence type="ECO:0000256" key="1">
    <source>
        <dbReference type="ARBA" id="ARBA00005721"/>
    </source>
</evidence>
<accession>A0ABU2WYE3</accession>
<proteinExistence type="inferred from homology"/>
<gene>
    <name evidence="3" type="ORF">RM555_18320</name>
</gene>
<dbReference type="InterPro" id="IPR005531">
    <property type="entry name" value="Asp23"/>
</dbReference>